<dbReference type="EMBL" id="QPFP01000011">
    <property type="protein sequence ID" value="TEB33707.1"/>
    <property type="molecule type" value="Genomic_DNA"/>
</dbReference>
<comment type="caution">
    <text evidence="1">The sequence shown here is derived from an EMBL/GenBank/DDBJ whole genome shotgun (WGS) entry which is preliminary data.</text>
</comment>
<gene>
    <name evidence="1" type="ORF">FA13DRAFT_106897</name>
</gene>
<accession>A0A4Y7THP1</accession>
<dbReference type="Proteomes" id="UP000298030">
    <property type="component" value="Unassembled WGS sequence"/>
</dbReference>
<proteinExistence type="predicted"/>
<evidence type="ECO:0000313" key="1">
    <source>
        <dbReference type="EMBL" id="TEB33707.1"/>
    </source>
</evidence>
<name>A0A4Y7THP1_COPMI</name>
<sequence length="163" mass="18539">MSGRMRTDLRARRQYLPSLRWSMVMLASLFMKRHERRCYALSFKFWGEHTPLAVIGQVLESGGISGHCAALRVRIDIVIHVVTSWAIVLGLVQHSRPSLSFGRESRGLKLHCPLEAALPCGHLAIMRGKRALKKPTDLQTLPLQCLRVTFSRTKEIDNRRACH</sequence>
<keyword evidence="2" id="KW-1185">Reference proteome</keyword>
<protein>
    <submittedName>
        <fullName evidence="1">Uncharacterized protein</fullName>
    </submittedName>
</protein>
<dbReference type="AlphaFoldDB" id="A0A4Y7THP1"/>
<reference evidence="1 2" key="1">
    <citation type="journal article" date="2019" name="Nat. Ecol. Evol.">
        <title>Megaphylogeny resolves global patterns of mushroom evolution.</title>
        <authorList>
            <person name="Varga T."/>
            <person name="Krizsan K."/>
            <person name="Foldi C."/>
            <person name="Dima B."/>
            <person name="Sanchez-Garcia M."/>
            <person name="Sanchez-Ramirez S."/>
            <person name="Szollosi G.J."/>
            <person name="Szarkandi J.G."/>
            <person name="Papp V."/>
            <person name="Albert L."/>
            <person name="Andreopoulos W."/>
            <person name="Angelini C."/>
            <person name="Antonin V."/>
            <person name="Barry K.W."/>
            <person name="Bougher N.L."/>
            <person name="Buchanan P."/>
            <person name="Buyck B."/>
            <person name="Bense V."/>
            <person name="Catcheside P."/>
            <person name="Chovatia M."/>
            <person name="Cooper J."/>
            <person name="Damon W."/>
            <person name="Desjardin D."/>
            <person name="Finy P."/>
            <person name="Geml J."/>
            <person name="Haridas S."/>
            <person name="Hughes K."/>
            <person name="Justo A."/>
            <person name="Karasinski D."/>
            <person name="Kautmanova I."/>
            <person name="Kiss B."/>
            <person name="Kocsube S."/>
            <person name="Kotiranta H."/>
            <person name="LaButti K.M."/>
            <person name="Lechner B.E."/>
            <person name="Liimatainen K."/>
            <person name="Lipzen A."/>
            <person name="Lukacs Z."/>
            <person name="Mihaltcheva S."/>
            <person name="Morgado L.N."/>
            <person name="Niskanen T."/>
            <person name="Noordeloos M.E."/>
            <person name="Ohm R.A."/>
            <person name="Ortiz-Santana B."/>
            <person name="Ovrebo C."/>
            <person name="Racz N."/>
            <person name="Riley R."/>
            <person name="Savchenko A."/>
            <person name="Shiryaev A."/>
            <person name="Soop K."/>
            <person name="Spirin V."/>
            <person name="Szebenyi C."/>
            <person name="Tomsovsky M."/>
            <person name="Tulloss R.E."/>
            <person name="Uehling J."/>
            <person name="Grigoriev I.V."/>
            <person name="Vagvolgyi C."/>
            <person name="Papp T."/>
            <person name="Martin F.M."/>
            <person name="Miettinen O."/>
            <person name="Hibbett D.S."/>
            <person name="Nagy L.G."/>
        </authorList>
    </citation>
    <scope>NUCLEOTIDE SEQUENCE [LARGE SCALE GENOMIC DNA]</scope>
    <source>
        <strain evidence="1 2">FP101781</strain>
    </source>
</reference>
<evidence type="ECO:0000313" key="2">
    <source>
        <dbReference type="Proteomes" id="UP000298030"/>
    </source>
</evidence>
<organism evidence="1 2">
    <name type="scientific">Coprinellus micaceus</name>
    <name type="common">Glistening ink-cap mushroom</name>
    <name type="synonym">Coprinus micaceus</name>
    <dbReference type="NCBI Taxonomy" id="71717"/>
    <lineage>
        <taxon>Eukaryota</taxon>
        <taxon>Fungi</taxon>
        <taxon>Dikarya</taxon>
        <taxon>Basidiomycota</taxon>
        <taxon>Agaricomycotina</taxon>
        <taxon>Agaricomycetes</taxon>
        <taxon>Agaricomycetidae</taxon>
        <taxon>Agaricales</taxon>
        <taxon>Agaricineae</taxon>
        <taxon>Psathyrellaceae</taxon>
        <taxon>Coprinellus</taxon>
    </lineage>
</organism>